<evidence type="ECO:0008006" key="4">
    <source>
        <dbReference type="Google" id="ProtNLM"/>
    </source>
</evidence>
<dbReference type="EMBL" id="JAPWIJ010000003">
    <property type="protein sequence ID" value="MCZ4518360.1"/>
    <property type="molecule type" value="Genomic_DNA"/>
</dbReference>
<evidence type="ECO:0000256" key="1">
    <source>
        <dbReference type="SAM" id="Phobius"/>
    </source>
</evidence>
<keyword evidence="1" id="KW-1133">Transmembrane helix</keyword>
<dbReference type="RefSeq" id="WP_269603052.1">
    <property type="nucleotide sequence ID" value="NZ_JAPWIJ010000003.1"/>
</dbReference>
<dbReference type="InterPro" id="IPR014719">
    <property type="entry name" value="Ribosomal_bL12_C/ClpS-like"/>
</dbReference>
<evidence type="ECO:0000313" key="2">
    <source>
        <dbReference type="EMBL" id="MCZ4518360.1"/>
    </source>
</evidence>
<evidence type="ECO:0000313" key="3">
    <source>
        <dbReference type="Proteomes" id="UP001081071"/>
    </source>
</evidence>
<accession>A0ABT4ME76</accession>
<comment type="caution">
    <text evidence="2">The sequence shown here is derived from an EMBL/GenBank/DDBJ whole genome shotgun (WGS) entry which is preliminary data.</text>
</comment>
<name>A0ABT4ME76_9NOCA</name>
<dbReference type="Proteomes" id="UP001081071">
    <property type="component" value="Unassembled WGS sequence"/>
</dbReference>
<keyword evidence="1" id="KW-0812">Transmembrane</keyword>
<proteinExistence type="predicted"/>
<keyword evidence="1" id="KW-0472">Membrane</keyword>
<protein>
    <recommendedName>
        <fullName evidence="4">Ribosomal protein L7/L12 C-terminal domain-containing protein</fullName>
    </recommendedName>
</protein>
<dbReference type="Gene3D" id="3.30.1390.10">
    <property type="match status" value="2"/>
</dbReference>
<feature type="transmembrane region" description="Helical" evidence="1">
    <location>
        <begin position="6"/>
        <end position="25"/>
    </location>
</feature>
<organism evidence="2 3">
    <name type="scientific">Rhodococcus ruber</name>
    <dbReference type="NCBI Taxonomy" id="1830"/>
    <lineage>
        <taxon>Bacteria</taxon>
        <taxon>Bacillati</taxon>
        <taxon>Actinomycetota</taxon>
        <taxon>Actinomycetes</taxon>
        <taxon>Mycobacteriales</taxon>
        <taxon>Nocardiaceae</taxon>
        <taxon>Rhodococcus</taxon>
    </lineage>
</organism>
<sequence>MPTWGWFIVALVLVDAAVLAAWLLARKKPGSSPETSRSIGLIGLDGNARADIHQLLAANKKIQAIKIFRERTGAGLIEAKNAIESVQRGEPFPSSSTIVDAAQSGPTPWDDLIPRLQSLKSEGKAISAIKLLRDRTGLSLREAKNAVDLL</sequence>
<gene>
    <name evidence="2" type="ORF">O4220_07515</name>
</gene>
<reference evidence="2" key="1">
    <citation type="submission" date="2022-12" db="EMBL/GenBank/DDBJ databases">
        <authorList>
            <person name="Krivoruchko A.V."/>
            <person name="Elkin A."/>
        </authorList>
    </citation>
    <scope>NUCLEOTIDE SEQUENCE</scope>
    <source>
        <strain evidence="2">IEGM 1391</strain>
    </source>
</reference>
<keyword evidence="3" id="KW-1185">Reference proteome</keyword>